<evidence type="ECO:0000259" key="2">
    <source>
        <dbReference type="Pfam" id="PF01738"/>
    </source>
</evidence>
<protein>
    <submittedName>
        <fullName evidence="3">Endo-1 3</fullName>
    </submittedName>
</protein>
<dbReference type="InterPro" id="IPR029058">
    <property type="entry name" value="AB_hydrolase_fold"/>
</dbReference>
<dbReference type="AlphaFoldDB" id="A0A830CSV6"/>
<feature type="non-terminal residue" evidence="3">
    <location>
        <position position="1"/>
    </location>
</feature>
<dbReference type="PANTHER" id="PTHR17630">
    <property type="entry name" value="DIENELACTONE HYDROLASE"/>
    <property type="match status" value="1"/>
</dbReference>
<dbReference type="GO" id="GO:0016787">
    <property type="term" value="F:hydrolase activity"/>
    <property type="evidence" value="ECO:0007669"/>
    <property type="project" value="InterPro"/>
</dbReference>
<dbReference type="Gene3D" id="3.40.50.1820">
    <property type="entry name" value="alpha/beta hydrolase"/>
    <property type="match status" value="1"/>
</dbReference>
<evidence type="ECO:0000313" key="3">
    <source>
        <dbReference type="EMBL" id="GFP98105.1"/>
    </source>
</evidence>
<dbReference type="EMBL" id="BMAC01000514">
    <property type="protein sequence ID" value="GFP98105.1"/>
    <property type="molecule type" value="Genomic_DNA"/>
</dbReference>
<dbReference type="Pfam" id="PF01738">
    <property type="entry name" value="DLH"/>
    <property type="match status" value="1"/>
</dbReference>
<sequence length="103" mass="11303">AKVVVELNKSGLIEAGVLLHPSFITVDDTKDIKAPLAILGAEIDKVSPPELVKKFEEILSSKPEVASFVKIFPGVVHGWSMRYKSDDEKSVKSAEESHQDMLN</sequence>
<evidence type="ECO:0000256" key="1">
    <source>
        <dbReference type="SAM" id="MobiDB-lite"/>
    </source>
</evidence>
<proteinExistence type="predicted"/>
<evidence type="ECO:0000313" key="4">
    <source>
        <dbReference type="Proteomes" id="UP000653305"/>
    </source>
</evidence>
<gene>
    <name evidence="3" type="ORF">PHJA_001954600</name>
</gene>
<accession>A0A830CSV6</accession>
<feature type="region of interest" description="Disordered" evidence="1">
    <location>
        <begin position="84"/>
        <end position="103"/>
    </location>
</feature>
<dbReference type="PANTHER" id="PTHR17630:SF44">
    <property type="entry name" value="PROTEIN AIM2"/>
    <property type="match status" value="1"/>
</dbReference>
<dbReference type="InterPro" id="IPR002925">
    <property type="entry name" value="Dienelactn_hydro"/>
</dbReference>
<dbReference type="Proteomes" id="UP000653305">
    <property type="component" value="Unassembled WGS sequence"/>
</dbReference>
<dbReference type="OrthoDB" id="17560at2759"/>
<comment type="caution">
    <text evidence="3">The sequence shown here is derived from an EMBL/GenBank/DDBJ whole genome shotgun (WGS) entry which is preliminary data.</text>
</comment>
<feature type="domain" description="Dienelactone hydrolase" evidence="2">
    <location>
        <begin position="11"/>
        <end position="102"/>
    </location>
</feature>
<reference evidence="3" key="1">
    <citation type="submission" date="2020-07" db="EMBL/GenBank/DDBJ databases">
        <title>Ethylene signaling mediates host invasion by parasitic plants.</title>
        <authorList>
            <person name="Yoshida S."/>
        </authorList>
    </citation>
    <scope>NUCLEOTIDE SEQUENCE</scope>
    <source>
        <strain evidence="3">Okayama</strain>
    </source>
</reference>
<keyword evidence="4" id="KW-1185">Reference proteome</keyword>
<organism evidence="3 4">
    <name type="scientific">Phtheirospermum japonicum</name>
    <dbReference type="NCBI Taxonomy" id="374723"/>
    <lineage>
        <taxon>Eukaryota</taxon>
        <taxon>Viridiplantae</taxon>
        <taxon>Streptophyta</taxon>
        <taxon>Embryophyta</taxon>
        <taxon>Tracheophyta</taxon>
        <taxon>Spermatophyta</taxon>
        <taxon>Magnoliopsida</taxon>
        <taxon>eudicotyledons</taxon>
        <taxon>Gunneridae</taxon>
        <taxon>Pentapetalae</taxon>
        <taxon>asterids</taxon>
        <taxon>lamiids</taxon>
        <taxon>Lamiales</taxon>
        <taxon>Orobanchaceae</taxon>
        <taxon>Orobanchaceae incertae sedis</taxon>
        <taxon>Phtheirospermum</taxon>
    </lineage>
</organism>
<name>A0A830CSV6_9LAMI</name>
<dbReference type="SUPFAM" id="SSF53474">
    <property type="entry name" value="alpha/beta-Hydrolases"/>
    <property type="match status" value="1"/>
</dbReference>